<evidence type="ECO:0000313" key="3">
    <source>
        <dbReference type="Proteomes" id="UP000324800"/>
    </source>
</evidence>
<evidence type="ECO:0000256" key="1">
    <source>
        <dbReference type="SAM" id="MobiDB-lite"/>
    </source>
</evidence>
<sequence length="232" mass="26046">MRKDPLDNHSDRDSTQIEDEAPQYHVKSPQPIISAQQTQKVQQIQVHPKQQAPTQVPKKKGRRDQPPSQDDFDKQKIIQEKLAALQKKKVEMSISDSDNDWQQLIGAIDNNNKLAPRIVSPLPRMISKGTNKDKPVIQSQLSVTPAQKPTHRSQVRQRLKKAKRELDELKAKQQLQQQDNNDLNKINVEIPDIQGTVEQLTGLQLSPNAESSSLNAGLRPMEAGSISASKGE</sequence>
<gene>
    <name evidence="2" type="ORF">EZS28_011698</name>
</gene>
<evidence type="ECO:0000313" key="2">
    <source>
        <dbReference type="EMBL" id="KAA6392775.1"/>
    </source>
</evidence>
<dbReference type="EMBL" id="SNRW01002435">
    <property type="protein sequence ID" value="KAA6392775.1"/>
    <property type="molecule type" value="Genomic_DNA"/>
</dbReference>
<reference evidence="2 3" key="1">
    <citation type="submission" date="2019-03" db="EMBL/GenBank/DDBJ databases">
        <title>Single cell metagenomics reveals metabolic interactions within the superorganism composed of flagellate Streblomastix strix and complex community of Bacteroidetes bacteria on its surface.</title>
        <authorList>
            <person name="Treitli S.C."/>
            <person name="Kolisko M."/>
            <person name="Husnik F."/>
            <person name="Keeling P."/>
            <person name="Hampl V."/>
        </authorList>
    </citation>
    <scope>NUCLEOTIDE SEQUENCE [LARGE SCALE GENOMIC DNA]</scope>
    <source>
        <strain evidence="2">ST1C</strain>
    </source>
</reference>
<accession>A0A5J4WEG7</accession>
<feature type="compositionally biased region" description="Polar residues" evidence="1">
    <location>
        <begin position="204"/>
        <end position="215"/>
    </location>
</feature>
<dbReference type="Proteomes" id="UP000324800">
    <property type="component" value="Unassembled WGS sequence"/>
</dbReference>
<feature type="compositionally biased region" description="Basic and acidic residues" evidence="1">
    <location>
        <begin position="1"/>
        <end position="15"/>
    </location>
</feature>
<comment type="caution">
    <text evidence="2">The sequence shown here is derived from an EMBL/GenBank/DDBJ whole genome shotgun (WGS) entry which is preliminary data.</text>
</comment>
<name>A0A5J4WEG7_9EUKA</name>
<dbReference type="AlphaFoldDB" id="A0A5J4WEG7"/>
<feature type="region of interest" description="Disordered" evidence="1">
    <location>
        <begin position="204"/>
        <end position="232"/>
    </location>
</feature>
<proteinExistence type="predicted"/>
<feature type="compositionally biased region" description="Low complexity" evidence="1">
    <location>
        <begin position="36"/>
        <end position="45"/>
    </location>
</feature>
<feature type="compositionally biased region" description="Polar residues" evidence="1">
    <location>
        <begin position="137"/>
        <end position="147"/>
    </location>
</feature>
<protein>
    <submittedName>
        <fullName evidence="2">Uncharacterized protein</fullName>
    </submittedName>
</protein>
<organism evidence="2 3">
    <name type="scientific">Streblomastix strix</name>
    <dbReference type="NCBI Taxonomy" id="222440"/>
    <lineage>
        <taxon>Eukaryota</taxon>
        <taxon>Metamonada</taxon>
        <taxon>Preaxostyla</taxon>
        <taxon>Oxymonadida</taxon>
        <taxon>Streblomastigidae</taxon>
        <taxon>Streblomastix</taxon>
    </lineage>
</organism>
<feature type="region of interest" description="Disordered" evidence="1">
    <location>
        <begin position="1"/>
        <end position="75"/>
    </location>
</feature>
<feature type="region of interest" description="Disordered" evidence="1">
    <location>
        <begin position="125"/>
        <end position="155"/>
    </location>
</feature>